<keyword evidence="2" id="KW-1185">Reference proteome</keyword>
<dbReference type="KEGG" id="ddd:Dda3937_04382"/>
<dbReference type="AlphaFoldDB" id="E0SBI7"/>
<accession>E0SBI7</accession>
<proteinExistence type="predicted"/>
<organism evidence="1 2">
    <name type="scientific">Dickeya dadantii (strain 3937)</name>
    <name type="common">Erwinia chrysanthemi (strain 3937)</name>
    <dbReference type="NCBI Taxonomy" id="198628"/>
    <lineage>
        <taxon>Bacteria</taxon>
        <taxon>Pseudomonadati</taxon>
        <taxon>Pseudomonadota</taxon>
        <taxon>Gammaproteobacteria</taxon>
        <taxon>Enterobacterales</taxon>
        <taxon>Pectobacteriaceae</taxon>
        <taxon>Dickeya</taxon>
    </lineage>
</organism>
<dbReference type="Proteomes" id="UP000006859">
    <property type="component" value="Chromosome"/>
</dbReference>
<sequence length="82" mass="9828">MISHAVFYVLFSLSSDCPLIKRNTLFVVKHLSNLICFLQCSKIRHASRKIFDKERQMYWFFIPSPNNDTNIVIKRILIRVRR</sequence>
<name>E0SBI7_DICD3</name>
<evidence type="ECO:0000313" key="2">
    <source>
        <dbReference type="Proteomes" id="UP000006859"/>
    </source>
</evidence>
<reference evidence="1 2" key="1">
    <citation type="journal article" date="2011" name="J. Bacteriol.">
        <title>Genome sequence of the plant-pathogenic bacterium Dickeya dadantii 3937.</title>
        <authorList>
            <person name="Glasner J.D."/>
            <person name="Yang C.H."/>
            <person name="Reverchon S."/>
            <person name="Hugouvieux-Cotte-Pattat N."/>
            <person name="Condemine G."/>
            <person name="Bohin J.P."/>
            <person name="Van Gijsegem F."/>
            <person name="Yang S."/>
            <person name="Franza T."/>
            <person name="Expert D."/>
            <person name="Plunkett G. III"/>
            <person name="San Francisco M.J."/>
            <person name="Charkowski A.O."/>
            <person name="Py B."/>
            <person name="Bell K."/>
            <person name="Rauscher L."/>
            <person name="Rodriguez-Palenzuela P."/>
            <person name="Toussaint A."/>
            <person name="Holeva M.C."/>
            <person name="He S.Y."/>
            <person name="Douet V."/>
            <person name="Boccara M."/>
            <person name="Blanco C."/>
            <person name="Toth I."/>
            <person name="Anderson B.D."/>
            <person name="Biehl B.S."/>
            <person name="Mau B."/>
            <person name="Flynn S.M."/>
            <person name="Barras F."/>
            <person name="Lindeberg M."/>
            <person name="Birch P.R."/>
            <person name="Tsuyumu S."/>
            <person name="Shi X."/>
            <person name="Hibbing M."/>
            <person name="Yap M.N."/>
            <person name="Carpentier M."/>
            <person name="Dassa E."/>
            <person name="Umehara M."/>
            <person name="Kim J.F."/>
            <person name="Rusch M."/>
            <person name="Soni P."/>
            <person name="Mayhew G.F."/>
            <person name="Fouts D.E."/>
            <person name="Gill S.R."/>
            <person name="Blattner F.R."/>
            <person name="Keen N.T."/>
            <person name="Perna N.T."/>
        </authorList>
    </citation>
    <scope>NUCLEOTIDE SEQUENCE [LARGE SCALE GENOMIC DNA]</scope>
    <source>
        <strain evidence="1 2">3937</strain>
    </source>
</reference>
<dbReference type="EMBL" id="CP002038">
    <property type="protein sequence ID" value="ADM99591.1"/>
    <property type="molecule type" value="Genomic_DNA"/>
</dbReference>
<evidence type="ECO:0000313" key="1">
    <source>
        <dbReference type="EMBL" id="ADM99591.1"/>
    </source>
</evidence>
<dbReference type="HOGENOM" id="CLU_2552829_0_0_6"/>
<gene>
    <name evidence="1" type="ordered locus">Dda3937_04382</name>
</gene>
<protein>
    <submittedName>
        <fullName evidence="1">Uncharacterized protein</fullName>
    </submittedName>
</protein>